<name>A0ABD3I8Y3_9MARC</name>
<feature type="region of interest" description="Disordered" evidence="1">
    <location>
        <begin position="15"/>
        <end position="36"/>
    </location>
</feature>
<sequence length="109" mass="12730">MCNFCHIRNERRAVQAVPEEGESDEEFEEDESSKSRNLECEYVHLIEEMRDLFEEEESSRGTDCLLQNQMTAVNSQLLWHVAPGPTSDWPDVPQEQINRTSDDQKKLED</sequence>
<accession>A0ABD3I8Y3</accession>
<evidence type="ECO:0000313" key="3">
    <source>
        <dbReference type="Proteomes" id="UP001633002"/>
    </source>
</evidence>
<dbReference type="EMBL" id="JBJQOH010000001">
    <property type="protein sequence ID" value="KAL3699996.1"/>
    <property type="molecule type" value="Genomic_DNA"/>
</dbReference>
<reference evidence="2 3" key="1">
    <citation type="submission" date="2024-09" db="EMBL/GenBank/DDBJ databases">
        <title>Chromosome-scale assembly of Riccia sorocarpa.</title>
        <authorList>
            <person name="Paukszto L."/>
        </authorList>
    </citation>
    <scope>NUCLEOTIDE SEQUENCE [LARGE SCALE GENOMIC DNA]</scope>
    <source>
        <strain evidence="2">LP-2024</strain>
        <tissue evidence="2">Aerial parts of the thallus</tissue>
    </source>
</reference>
<comment type="caution">
    <text evidence="2">The sequence shown here is derived from an EMBL/GenBank/DDBJ whole genome shotgun (WGS) entry which is preliminary data.</text>
</comment>
<feature type="compositionally biased region" description="Acidic residues" evidence="1">
    <location>
        <begin position="19"/>
        <end position="31"/>
    </location>
</feature>
<organism evidence="2 3">
    <name type="scientific">Riccia sorocarpa</name>
    <dbReference type="NCBI Taxonomy" id="122646"/>
    <lineage>
        <taxon>Eukaryota</taxon>
        <taxon>Viridiplantae</taxon>
        <taxon>Streptophyta</taxon>
        <taxon>Embryophyta</taxon>
        <taxon>Marchantiophyta</taxon>
        <taxon>Marchantiopsida</taxon>
        <taxon>Marchantiidae</taxon>
        <taxon>Marchantiales</taxon>
        <taxon>Ricciaceae</taxon>
        <taxon>Riccia</taxon>
    </lineage>
</organism>
<keyword evidence="3" id="KW-1185">Reference proteome</keyword>
<dbReference type="Proteomes" id="UP001633002">
    <property type="component" value="Unassembled WGS sequence"/>
</dbReference>
<feature type="region of interest" description="Disordered" evidence="1">
    <location>
        <begin position="81"/>
        <end position="109"/>
    </location>
</feature>
<dbReference type="AlphaFoldDB" id="A0ABD3I8Y3"/>
<proteinExistence type="predicted"/>
<protein>
    <submittedName>
        <fullName evidence="2">Uncharacterized protein</fullName>
    </submittedName>
</protein>
<gene>
    <name evidence="2" type="ORF">R1sor_018018</name>
</gene>
<evidence type="ECO:0000313" key="2">
    <source>
        <dbReference type="EMBL" id="KAL3699996.1"/>
    </source>
</evidence>
<evidence type="ECO:0000256" key="1">
    <source>
        <dbReference type="SAM" id="MobiDB-lite"/>
    </source>
</evidence>
<feature type="compositionally biased region" description="Basic and acidic residues" evidence="1">
    <location>
        <begin position="100"/>
        <end position="109"/>
    </location>
</feature>